<keyword evidence="7" id="KW-1185">Reference proteome</keyword>
<gene>
    <name evidence="6" type="ORF">MCOR_25977</name>
</gene>
<keyword evidence="4 5" id="KW-0472">Membrane</keyword>
<name>A0A6J8C861_MYTCO</name>
<evidence type="ECO:0000313" key="6">
    <source>
        <dbReference type="EMBL" id="CAC5390927.1"/>
    </source>
</evidence>
<reference evidence="6 7" key="1">
    <citation type="submission" date="2020-06" db="EMBL/GenBank/DDBJ databases">
        <authorList>
            <person name="Li R."/>
            <person name="Bekaert M."/>
        </authorList>
    </citation>
    <scope>NUCLEOTIDE SEQUENCE [LARGE SCALE GENOMIC DNA]</scope>
    <source>
        <strain evidence="7">wild</strain>
    </source>
</reference>
<feature type="transmembrane region" description="Helical" evidence="5">
    <location>
        <begin position="12"/>
        <end position="39"/>
    </location>
</feature>
<sequence>MADLRCGASLAKVFLVIFNLLFVLIGLALVVGGALLKAGADVLDLLGEFVKQVPGLEQIATVVIGLGCAIFIIGVLGMCGACCNIRCMLVLLDHTIRKGLGTLTSKYKAPDVSNIDQTDLSSRLVDGLYISLKCCDYNNDTGVDFPPSCCKNVTRSALNAGDIKDLAACVSSPDHTNSNIDKVNGGSSF</sequence>
<dbReference type="PRINTS" id="PR00259">
    <property type="entry name" value="TMFOUR"/>
</dbReference>
<evidence type="ECO:0000256" key="4">
    <source>
        <dbReference type="ARBA" id="ARBA00023136"/>
    </source>
</evidence>
<comment type="subcellular location">
    <subcellularLocation>
        <location evidence="1">Membrane</location>
        <topology evidence="1">Multi-pass membrane protein</topology>
    </subcellularLocation>
</comment>
<evidence type="ECO:0000256" key="1">
    <source>
        <dbReference type="ARBA" id="ARBA00004141"/>
    </source>
</evidence>
<feature type="transmembrane region" description="Helical" evidence="5">
    <location>
        <begin position="59"/>
        <end position="92"/>
    </location>
</feature>
<evidence type="ECO:0000256" key="3">
    <source>
        <dbReference type="ARBA" id="ARBA00022989"/>
    </source>
</evidence>
<evidence type="ECO:0000256" key="5">
    <source>
        <dbReference type="SAM" id="Phobius"/>
    </source>
</evidence>
<accession>A0A6J8C861</accession>
<keyword evidence="3 5" id="KW-1133">Transmembrane helix</keyword>
<keyword evidence="2 5" id="KW-0812">Transmembrane</keyword>
<proteinExistence type="predicted"/>
<dbReference type="EMBL" id="CACVKT020004646">
    <property type="protein sequence ID" value="CAC5390927.1"/>
    <property type="molecule type" value="Genomic_DNA"/>
</dbReference>
<dbReference type="AlphaFoldDB" id="A0A6J8C861"/>
<dbReference type="GO" id="GO:0016020">
    <property type="term" value="C:membrane"/>
    <property type="evidence" value="ECO:0007669"/>
    <property type="project" value="UniProtKB-SubCell"/>
</dbReference>
<organism evidence="6 7">
    <name type="scientific">Mytilus coruscus</name>
    <name type="common">Sea mussel</name>
    <dbReference type="NCBI Taxonomy" id="42192"/>
    <lineage>
        <taxon>Eukaryota</taxon>
        <taxon>Metazoa</taxon>
        <taxon>Spiralia</taxon>
        <taxon>Lophotrochozoa</taxon>
        <taxon>Mollusca</taxon>
        <taxon>Bivalvia</taxon>
        <taxon>Autobranchia</taxon>
        <taxon>Pteriomorphia</taxon>
        <taxon>Mytilida</taxon>
        <taxon>Mytiloidea</taxon>
        <taxon>Mytilidae</taxon>
        <taxon>Mytilinae</taxon>
        <taxon>Mytilus</taxon>
    </lineage>
</organism>
<dbReference type="InterPro" id="IPR018499">
    <property type="entry name" value="Tetraspanin/Peripherin"/>
</dbReference>
<dbReference type="Proteomes" id="UP000507470">
    <property type="component" value="Unassembled WGS sequence"/>
</dbReference>
<dbReference type="Pfam" id="PF00335">
    <property type="entry name" value="Tetraspanin"/>
    <property type="match status" value="1"/>
</dbReference>
<protein>
    <recommendedName>
        <fullName evidence="8">Tetraspanin</fullName>
    </recommendedName>
</protein>
<evidence type="ECO:0000313" key="7">
    <source>
        <dbReference type="Proteomes" id="UP000507470"/>
    </source>
</evidence>
<dbReference type="OrthoDB" id="10033535at2759"/>
<evidence type="ECO:0000256" key="2">
    <source>
        <dbReference type="ARBA" id="ARBA00022692"/>
    </source>
</evidence>
<evidence type="ECO:0008006" key="8">
    <source>
        <dbReference type="Google" id="ProtNLM"/>
    </source>
</evidence>